<dbReference type="InterPro" id="IPR036047">
    <property type="entry name" value="F-box-like_dom_sf"/>
</dbReference>
<reference evidence="2" key="1">
    <citation type="journal article" date="2015" name="Nat. Plants">
        <title>Gene duplication and genetic exchange drive the evolution of S-RNase-based self-incompatibility in Petunia.</title>
        <authorList>
            <person name="Kubo K."/>
            <person name="Paape T."/>
            <person name="Hatakeyama M."/>
            <person name="Entani T."/>
            <person name="Takara A."/>
            <person name="Kajihara K."/>
            <person name="Tsukahara M."/>
            <person name="Shimizu-Inatsugi R."/>
            <person name="Shimizu K.K."/>
            <person name="Takayama S."/>
        </authorList>
    </citation>
    <scope>NUCLEOTIDE SEQUENCE</scope>
</reference>
<organism evidence="2">
    <name type="scientific">Petunia hybrida</name>
    <name type="common">Petunia</name>
    <dbReference type="NCBI Taxonomy" id="4102"/>
    <lineage>
        <taxon>Eukaryota</taxon>
        <taxon>Viridiplantae</taxon>
        <taxon>Streptophyta</taxon>
        <taxon>Embryophyta</taxon>
        <taxon>Tracheophyta</taxon>
        <taxon>Spermatophyta</taxon>
        <taxon>Magnoliopsida</taxon>
        <taxon>eudicotyledons</taxon>
        <taxon>Gunneridae</taxon>
        <taxon>Pentapetalae</taxon>
        <taxon>asterids</taxon>
        <taxon>lamiids</taxon>
        <taxon>Solanales</taxon>
        <taxon>Solanaceae</taxon>
        <taxon>Petunioideae</taxon>
        <taxon>Petunia</taxon>
    </lineage>
</organism>
<dbReference type="SUPFAM" id="SSF81383">
    <property type="entry name" value="F-box domain"/>
    <property type="match status" value="1"/>
</dbReference>
<evidence type="ECO:0000313" key="2">
    <source>
        <dbReference type="EMBL" id="BAQ18970.1"/>
    </source>
</evidence>
<dbReference type="InterPro" id="IPR017451">
    <property type="entry name" value="F-box-assoc_interact_dom"/>
</dbReference>
<dbReference type="PANTHER" id="PTHR31672:SF13">
    <property type="entry name" value="F-BOX PROTEIN CPR30-LIKE"/>
    <property type="match status" value="1"/>
</dbReference>
<gene>
    <name evidence="2" type="primary">SLF7</name>
</gene>
<sequence length="398" mass="46332">MAEGILKRLFGDVMIYILLRLPLKTLLRFKCISKTFYNIIQSSTFINLHRNRTTTTNDEFILFNRSIKEAHNEFKSVMSFYACSHDNYDIHSISPDLDVTNMKPSISSVSHRLIGPCHGLIVLTDTVETILLNPATRNYRILRPSPFDCPMGFCRSIVGVGFGFDSTANDYKIVWVLEDYGDPPFYCYGLSKWKIDVYELTIDSWRELDYIDLEWSFVYRYPYSDMFYNGATHWFGGRETVVILCFDMSTETFRNMKMPDACHFKDRKSYGLVVLNDSLALICYRHPRCVIDPAKDFMEIWTMKEYGVGESWIKKYTITPLSIESPLAVWKNHFLLLEYHRSGVLFSYDLNSDEVKELNLHGWPQSLRVSIYKESLTLIPKGNEDSTQVQNFLSDITL</sequence>
<dbReference type="PANTHER" id="PTHR31672">
    <property type="entry name" value="BNACNNG10540D PROTEIN"/>
    <property type="match status" value="1"/>
</dbReference>
<dbReference type="AlphaFoldDB" id="A0A140JNL7"/>
<protein>
    <submittedName>
        <fullName evidence="2">S11-locus linked F-box protein type-7</fullName>
    </submittedName>
</protein>
<dbReference type="InterPro" id="IPR001810">
    <property type="entry name" value="F-box_dom"/>
</dbReference>
<dbReference type="InterPro" id="IPR006527">
    <property type="entry name" value="F-box-assoc_dom_typ1"/>
</dbReference>
<dbReference type="EMBL" id="AB933015">
    <property type="protein sequence ID" value="BAQ18970.1"/>
    <property type="molecule type" value="Genomic_DNA"/>
</dbReference>
<dbReference type="SMART" id="SM00256">
    <property type="entry name" value="FBOX"/>
    <property type="match status" value="1"/>
</dbReference>
<proteinExistence type="predicted"/>
<accession>A0A140JNL7</accession>
<evidence type="ECO:0000259" key="1">
    <source>
        <dbReference type="SMART" id="SM00256"/>
    </source>
</evidence>
<name>A0A140JNL7_PETHY</name>
<dbReference type="InterPro" id="IPR050796">
    <property type="entry name" value="SCF_F-box_component"/>
</dbReference>
<dbReference type="Pfam" id="PF00646">
    <property type="entry name" value="F-box"/>
    <property type="match status" value="1"/>
</dbReference>
<feature type="domain" description="F-box" evidence="1">
    <location>
        <begin position="9"/>
        <end position="49"/>
    </location>
</feature>
<dbReference type="NCBIfam" id="TIGR01640">
    <property type="entry name" value="F_box_assoc_1"/>
    <property type="match status" value="1"/>
</dbReference>
<dbReference type="Pfam" id="PF07734">
    <property type="entry name" value="FBA_1"/>
    <property type="match status" value="1"/>
</dbReference>